<dbReference type="InterPro" id="IPR000601">
    <property type="entry name" value="PKD_dom"/>
</dbReference>
<dbReference type="RefSeq" id="WP_109617029.1">
    <property type="nucleotide sequence ID" value="NZ_QGDO01000002.1"/>
</dbReference>
<gene>
    <name evidence="3" type="ORF">BC781_102456</name>
</gene>
<name>A0A315ZC64_SEDFL</name>
<dbReference type="PROSITE" id="PS50093">
    <property type="entry name" value="PKD"/>
    <property type="match status" value="1"/>
</dbReference>
<dbReference type="Gene3D" id="2.60.120.260">
    <property type="entry name" value="Galactose-binding domain-like"/>
    <property type="match status" value="1"/>
</dbReference>
<dbReference type="InterPro" id="IPR013783">
    <property type="entry name" value="Ig-like_fold"/>
</dbReference>
<evidence type="ECO:0000313" key="3">
    <source>
        <dbReference type="EMBL" id="PWJ42910.1"/>
    </source>
</evidence>
<dbReference type="AlphaFoldDB" id="A0A315ZC64"/>
<sequence length="488" mass="54851">MKNYKYIFSSCLLLVSLCFSCVDESVDLGPVPTSSDATFTFKVSEENPNVIEFTNTSVASIAHWDFGNGETAKGNTVQGIYAEAGSYEVTLTIVTKSGQASNKNTIVIDQTDYSLVDIPDYNFLTGGAEALNGKVWKFSRYVEGHQGRGVRQFFYPNEWIAKSLEKEGFGHYDDELIFSQYDLKYELKNNGDAYVNNNALAAFTNEFGGTVSGGSEEDGWKVDVTVNAQDWTWKIERRGAAKYLVISDNAYLSWYTGAKKEFEIMELTENRLYLRVEESDNFAWYYEFRPKEIADKEIPKDVKPLDSQDLFDDFSGNGNIGFETSGALEFLEAFPNIDFNGNDAETVGRYTRKSGTGENTWYQNYTAELPYRLDLSERNTFTLKVYCLPSNDFETISPAASNAEGLGDMTLSPTVSLRLEDSTDGENSDNAEVVYTLTEDELGRWVELTFDFSAYADQDKYDRLTLQFGGEGHTLAGTVYFSSFELNN</sequence>
<feature type="signal peptide" evidence="1">
    <location>
        <begin position="1"/>
        <end position="21"/>
    </location>
</feature>
<dbReference type="Gene3D" id="2.60.40.10">
    <property type="entry name" value="Immunoglobulins"/>
    <property type="match status" value="1"/>
</dbReference>
<organism evidence="3 4">
    <name type="scientific">Sediminitomix flava</name>
    <dbReference type="NCBI Taxonomy" id="379075"/>
    <lineage>
        <taxon>Bacteria</taxon>
        <taxon>Pseudomonadati</taxon>
        <taxon>Bacteroidota</taxon>
        <taxon>Cytophagia</taxon>
        <taxon>Cytophagales</taxon>
        <taxon>Flammeovirgaceae</taxon>
        <taxon>Sediminitomix</taxon>
    </lineage>
</organism>
<feature type="chain" id="PRO_5016437919" evidence="1">
    <location>
        <begin position="22"/>
        <end position="488"/>
    </location>
</feature>
<feature type="domain" description="PKD" evidence="2">
    <location>
        <begin position="64"/>
        <end position="108"/>
    </location>
</feature>
<keyword evidence="4" id="KW-1185">Reference proteome</keyword>
<evidence type="ECO:0000313" key="4">
    <source>
        <dbReference type="Proteomes" id="UP000245535"/>
    </source>
</evidence>
<evidence type="ECO:0000256" key="1">
    <source>
        <dbReference type="SAM" id="SignalP"/>
    </source>
</evidence>
<evidence type="ECO:0000259" key="2">
    <source>
        <dbReference type="PROSITE" id="PS50093"/>
    </source>
</evidence>
<dbReference type="CDD" id="cd00146">
    <property type="entry name" value="PKD"/>
    <property type="match status" value="1"/>
</dbReference>
<dbReference type="InterPro" id="IPR035986">
    <property type="entry name" value="PKD_dom_sf"/>
</dbReference>
<keyword evidence="1" id="KW-0732">Signal</keyword>
<protein>
    <submittedName>
        <fullName evidence="3">PKD domain-containing protein</fullName>
    </submittedName>
</protein>
<dbReference type="InterPro" id="IPR022409">
    <property type="entry name" value="PKD/Chitinase_dom"/>
</dbReference>
<accession>A0A315ZC64</accession>
<dbReference type="Pfam" id="PF18911">
    <property type="entry name" value="PKD_4"/>
    <property type="match status" value="1"/>
</dbReference>
<dbReference type="OrthoDB" id="5381604at2"/>
<proteinExistence type="predicted"/>
<dbReference type="SUPFAM" id="SSF49299">
    <property type="entry name" value="PKD domain"/>
    <property type="match status" value="1"/>
</dbReference>
<reference evidence="3 4" key="1">
    <citation type="submission" date="2018-03" db="EMBL/GenBank/DDBJ databases">
        <title>Genomic Encyclopedia of Archaeal and Bacterial Type Strains, Phase II (KMG-II): from individual species to whole genera.</title>
        <authorList>
            <person name="Goeker M."/>
        </authorList>
    </citation>
    <scope>NUCLEOTIDE SEQUENCE [LARGE SCALE GENOMIC DNA]</scope>
    <source>
        <strain evidence="3 4">DSM 28229</strain>
    </source>
</reference>
<comment type="caution">
    <text evidence="3">The sequence shown here is derived from an EMBL/GenBank/DDBJ whole genome shotgun (WGS) entry which is preliminary data.</text>
</comment>
<dbReference type="EMBL" id="QGDO01000002">
    <property type="protein sequence ID" value="PWJ42910.1"/>
    <property type="molecule type" value="Genomic_DNA"/>
</dbReference>
<dbReference type="Proteomes" id="UP000245535">
    <property type="component" value="Unassembled WGS sequence"/>
</dbReference>
<dbReference type="SMART" id="SM00089">
    <property type="entry name" value="PKD"/>
    <property type="match status" value="1"/>
</dbReference>